<evidence type="ECO:0000256" key="4">
    <source>
        <dbReference type="SAM" id="Phobius"/>
    </source>
</evidence>
<sequence length="346" mass="36528">MTTAPGTAAVLERAEALRQLGRLDEAERTLREALAGEPDDPDLLGALGWVLYVADRHAEGLAAAEAATARAPEDARHHLLRAVLHAALGRHDDAVAAVGAAGSLAPQDPGTARTRARVLAAAGRLREAGDAARHAVALAPESSAAHLLLADIADDLGDRRTARRAYEESLRLDPQNAVARHDLAVLDVNTRHPARALRGLVEAGTLDPTLPIVLRTITVVLWKLSWRLRMLFVVATIACVAAAGPAPDASTWSARAAASVALLVIGLLVRRTVRTLPERTRPAVRAALRADGPLRFTYLAITVCAVLFLAVAVTGVGVFAALVWLVLGLLGALAMVVGLARRFRRT</sequence>
<evidence type="ECO:0000256" key="3">
    <source>
        <dbReference type="PROSITE-ProRule" id="PRU00339"/>
    </source>
</evidence>
<dbReference type="PANTHER" id="PTHR44858">
    <property type="entry name" value="TETRATRICOPEPTIDE REPEAT PROTEIN 6"/>
    <property type="match status" value="1"/>
</dbReference>
<gene>
    <name evidence="5" type="ORF">FB558_2774</name>
</gene>
<name>A0A543E310_9PSEU</name>
<comment type="caution">
    <text evidence="5">The sequence shown here is derived from an EMBL/GenBank/DDBJ whole genome shotgun (WGS) entry which is preliminary data.</text>
</comment>
<accession>A0A543E310</accession>
<evidence type="ECO:0000256" key="1">
    <source>
        <dbReference type="ARBA" id="ARBA00022737"/>
    </source>
</evidence>
<dbReference type="InterPro" id="IPR019734">
    <property type="entry name" value="TPR_rpt"/>
</dbReference>
<keyword evidence="4" id="KW-0812">Transmembrane</keyword>
<dbReference type="SMART" id="SM00028">
    <property type="entry name" value="TPR"/>
    <property type="match status" value="5"/>
</dbReference>
<dbReference type="PROSITE" id="PS50005">
    <property type="entry name" value="TPR"/>
    <property type="match status" value="2"/>
</dbReference>
<evidence type="ECO:0000256" key="2">
    <source>
        <dbReference type="ARBA" id="ARBA00022803"/>
    </source>
</evidence>
<feature type="transmembrane region" description="Helical" evidence="4">
    <location>
        <begin position="228"/>
        <end position="246"/>
    </location>
</feature>
<proteinExistence type="predicted"/>
<keyword evidence="1" id="KW-0677">Repeat</keyword>
<feature type="repeat" description="TPR" evidence="3">
    <location>
        <begin position="7"/>
        <end position="40"/>
    </location>
</feature>
<keyword evidence="6" id="KW-1185">Reference proteome</keyword>
<evidence type="ECO:0000313" key="6">
    <source>
        <dbReference type="Proteomes" id="UP000315677"/>
    </source>
</evidence>
<protein>
    <submittedName>
        <fullName evidence="5">Tetratricopeptide repeat protein</fullName>
    </submittedName>
</protein>
<dbReference type="Pfam" id="PF14559">
    <property type="entry name" value="TPR_19"/>
    <property type="match status" value="1"/>
</dbReference>
<feature type="transmembrane region" description="Helical" evidence="4">
    <location>
        <begin position="319"/>
        <end position="340"/>
    </location>
</feature>
<keyword evidence="4" id="KW-0472">Membrane</keyword>
<dbReference type="Pfam" id="PF13181">
    <property type="entry name" value="TPR_8"/>
    <property type="match status" value="1"/>
</dbReference>
<dbReference type="RefSeq" id="WP_170231291.1">
    <property type="nucleotide sequence ID" value="NZ_VFPA01000001.1"/>
</dbReference>
<dbReference type="SUPFAM" id="SSF48452">
    <property type="entry name" value="TPR-like"/>
    <property type="match status" value="1"/>
</dbReference>
<dbReference type="Proteomes" id="UP000315677">
    <property type="component" value="Unassembled WGS sequence"/>
</dbReference>
<evidence type="ECO:0000313" key="5">
    <source>
        <dbReference type="EMBL" id="TQM15977.1"/>
    </source>
</evidence>
<feature type="transmembrane region" description="Helical" evidence="4">
    <location>
        <begin position="252"/>
        <end position="273"/>
    </location>
</feature>
<feature type="transmembrane region" description="Helical" evidence="4">
    <location>
        <begin position="294"/>
        <end position="313"/>
    </location>
</feature>
<reference evidence="5 6" key="1">
    <citation type="submission" date="2019-06" db="EMBL/GenBank/DDBJ databases">
        <title>Sequencing the genomes of 1000 actinobacteria strains.</title>
        <authorList>
            <person name="Klenk H.-P."/>
        </authorList>
    </citation>
    <scope>NUCLEOTIDE SEQUENCE [LARGE SCALE GENOMIC DNA]</scope>
    <source>
        <strain evidence="5 6">DSM 45301</strain>
    </source>
</reference>
<dbReference type="AlphaFoldDB" id="A0A543E310"/>
<keyword evidence="4" id="KW-1133">Transmembrane helix</keyword>
<organism evidence="5 6">
    <name type="scientific">Pseudonocardia kunmingensis</name>
    <dbReference type="NCBI Taxonomy" id="630975"/>
    <lineage>
        <taxon>Bacteria</taxon>
        <taxon>Bacillati</taxon>
        <taxon>Actinomycetota</taxon>
        <taxon>Actinomycetes</taxon>
        <taxon>Pseudonocardiales</taxon>
        <taxon>Pseudonocardiaceae</taxon>
        <taxon>Pseudonocardia</taxon>
    </lineage>
</organism>
<dbReference type="InterPro" id="IPR011990">
    <property type="entry name" value="TPR-like_helical_dom_sf"/>
</dbReference>
<dbReference type="PANTHER" id="PTHR44858:SF1">
    <property type="entry name" value="UDP-N-ACETYLGLUCOSAMINE--PEPTIDE N-ACETYLGLUCOSAMINYLTRANSFERASE SPINDLY-RELATED"/>
    <property type="match status" value="1"/>
</dbReference>
<dbReference type="Gene3D" id="1.25.40.10">
    <property type="entry name" value="Tetratricopeptide repeat domain"/>
    <property type="match status" value="1"/>
</dbReference>
<keyword evidence="2 3" id="KW-0802">TPR repeat</keyword>
<dbReference type="EMBL" id="VFPA01000001">
    <property type="protein sequence ID" value="TQM15977.1"/>
    <property type="molecule type" value="Genomic_DNA"/>
</dbReference>
<feature type="repeat" description="TPR" evidence="3">
    <location>
        <begin position="143"/>
        <end position="176"/>
    </location>
</feature>
<dbReference type="InterPro" id="IPR050498">
    <property type="entry name" value="Ycf3"/>
</dbReference>